<dbReference type="PANTHER" id="PTHR19306">
    <property type="entry name" value="STRUCTURAL MAINTENANCE OF CHROMOSOMES 5,6 SMC5, SMC6"/>
    <property type="match status" value="1"/>
</dbReference>
<dbReference type="GO" id="GO:0035861">
    <property type="term" value="C:site of double-strand break"/>
    <property type="evidence" value="ECO:0007669"/>
    <property type="project" value="TreeGrafter"/>
</dbReference>
<keyword evidence="7" id="KW-0067">ATP-binding</keyword>
<comment type="similarity">
    <text evidence="3">Belongs to the SMC family. SMC6 subfamily.</text>
</comment>
<feature type="domain" description="Rad50/SbcC-type AAA" evidence="14">
    <location>
        <begin position="118"/>
        <end position="322"/>
    </location>
</feature>
<dbReference type="GO" id="GO:0007059">
    <property type="term" value="P:chromosome segregation"/>
    <property type="evidence" value="ECO:0007669"/>
    <property type="project" value="UniProtKB-ARBA"/>
</dbReference>
<evidence type="ECO:0000256" key="12">
    <source>
        <dbReference type="SAM" id="Coils"/>
    </source>
</evidence>
<evidence type="ECO:0000259" key="14">
    <source>
        <dbReference type="Pfam" id="PF13476"/>
    </source>
</evidence>
<evidence type="ECO:0000256" key="3">
    <source>
        <dbReference type="ARBA" id="ARBA00006793"/>
    </source>
</evidence>
<evidence type="ECO:0000313" key="15">
    <source>
        <dbReference type="EMBL" id="TID18627.1"/>
    </source>
</evidence>
<feature type="compositionally biased region" description="Polar residues" evidence="13">
    <location>
        <begin position="50"/>
        <end position="62"/>
    </location>
</feature>
<dbReference type="OrthoDB" id="10265785at2759"/>
<evidence type="ECO:0000256" key="11">
    <source>
        <dbReference type="ARBA" id="ARBA00023242"/>
    </source>
</evidence>
<evidence type="ECO:0000256" key="5">
    <source>
        <dbReference type="ARBA" id="ARBA00022741"/>
    </source>
</evidence>
<evidence type="ECO:0000256" key="10">
    <source>
        <dbReference type="ARBA" id="ARBA00023204"/>
    </source>
</evidence>
<protein>
    <recommendedName>
        <fullName evidence="14">Rad50/SbcC-type AAA domain-containing protein</fullName>
    </recommendedName>
</protein>
<evidence type="ECO:0000256" key="13">
    <source>
        <dbReference type="SAM" id="MobiDB-lite"/>
    </source>
</evidence>
<evidence type="ECO:0000256" key="2">
    <source>
        <dbReference type="ARBA" id="ARBA00004286"/>
    </source>
</evidence>
<evidence type="ECO:0000256" key="6">
    <source>
        <dbReference type="ARBA" id="ARBA00022763"/>
    </source>
</evidence>
<keyword evidence="6" id="KW-0227">DNA damage</keyword>
<dbReference type="Gene3D" id="3.40.50.300">
    <property type="entry name" value="P-loop containing nucleotide triphosphate hydrolases"/>
    <property type="match status" value="2"/>
</dbReference>
<evidence type="ECO:0000313" key="16">
    <source>
        <dbReference type="Proteomes" id="UP000307173"/>
    </source>
</evidence>
<organism evidence="15 16">
    <name type="scientific">Pichia inconspicua</name>
    <dbReference type="NCBI Taxonomy" id="52247"/>
    <lineage>
        <taxon>Eukaryota</taxon>
        <taxon>Fungi</taxon>
        <taxon>Dikarya</taxon>
        <taxon>Ascomycota</taxon>
        <taxon>Saccharomycotina</taxon>
        <taxon>Pichiomycetes</taxon>
        <taxon>Pichiales</taxon>
        <taxon>Pichiaceae</taxon>
        <taxon>Pichia</taxon>
    </lineage>
</organism>
<evidence type="ECO:0000256" key="1">
    <source>
        <dbReference type="ARBA" id="ARBA00004123"/>
    </source>
</evidence>
<feature type="region of interest" description="Disordered" evidence="13">
    <location>
        <begin position="1"/>
        <end position="62"/>
    </location>
</feature>
<dbReference type="PANTHER" id="PTHR19306:SF6">
    <property type="entry name" value="STRUCTURAL MAINTENANCE OF CHROMOSOMES PROTEIN 6"/>
    <property type="match status" value="1"/>
</dbReference>
<dbReference type="GO" id="GO:0003684">
    <property type="term" value="F:damaged DNA binding"/>
    <property type="evidence" value="ECO:0007669"/>
    <property type="project" value="TreeGrafter"/>
</dbReference>
<proteinExistence type="inferred from homology"/>
<feature type="compositionally biased region" description="Polar residues" evidence="13">
    <location>
        <begin position="13"/>
        <end position="33"/>
    </location>
</feature>
<keyword evidence="4" id="KW-0158">Chromosome</keyword>
<dbReference type="GO" id="GO:0030915">
    <property type="term" value="C:Smc5-Smc6 complex"/>
    <property type="evidence" value="ECO:0007669"/>
    <property type="project" value="TreeGrafter"/>
</dbReference>
<gene>
    <name evidence="15" type="ORF">CANINC_003877</name>
</gene>
<dbReference type="InterPro" id="IPR038729">
    <property type="entry name" value="Rad50/SbcC_AAA"/>
</dbReference>
<feature type="coiled-coil region" evidence="12">
    <location>
        <begin position="734"/>
        <end position="824"/>
    </location>
</feature>
<keyword evidence="10" id="KW-0234">DNA repair</keyword>
<dbReference type="Proteomes" id="UP000307173">
    <property type="component" value="Unassembled WGS sequence"/>
</dbReference>
<dbReference type="GO" id="GO:0000724">
    <property type="term" value="P:double-strand break repair via homologous recombination"/>
    <property type="evidence" value="ECO:0007669"/>
    <property type="project" value="TreeGrafter"/>
</dbReference>
<dbReference type="GO" id="GO:0005524">
    <property type="term" value="F:ATP binding"/>
    <property type="evidence" value="ECO:0007669"/>
    <property type="project" value="UniProtKB-KW"/>
</dbReference>
<evidence type="ECO:0000256" key="8">
    <source>
        <dbReference type="ARBA" id="ARBA00023054"/>
    </source>
</evidence>
<comment type="caution">
    <text evidence="15">The sequence shown here is derived from an EMBL/GenBank/DDBJ whole genome shotgun (WGS) entry which is preliminary data.</text>
</comment>
<keyword evidence="9" id="KW-0233">DNA recombination</keyword>
<evidence type="ECO:0000256" key="9">
    <source>
        <dbReference type="ARBA" id="ARBA00023172"/>
    </source>
</evidence>
<dbReference type="GO" id="GO:0005634">
    <property type="term" value="C:nucleus"/>
    <property type="evidence" value="ECO:0007669"/>
    <property type="project" value="UniProtKB-SubCell"/>
</dbReference>
<keyword evidence="8 12" id="KW-0175">Coiled coil</keyword>
<feature type="coiled-coil region" evidence="12">
    <location>
        <begin position="503"/>
        <end position="537"/>
    </location>
</feature>
<name>A0A4T0WXL0_9ASCO</name>
<keyword evidence="5" id="KW-0547">Nucleotide-binding</keyword>
<reference evidence="15 16" key="1">
    <citation type="journal article" date="2019" name="Front. Genet.">
        <title>Whole-Genome Sequencing of the Opportunistic Yeast Pathogen Candida inconspicua Uncovers Its Hybrid Origin.</title>
        <authorList>
            <person name="Mixao V."/>
            <person name="Hansen A.P."/>
            <person name="Saus E."/>
            <person name="Boekhout T."/>
            <person name="Lass-Florl C."/>
            <person name="Gabaldon T."/>
        </authorList>
    </citation>
    <scope>NUCLEOTIDE SEQUENCE [LARGE SCALE GENOMIC DNA]</scope>
    <source>
        <strain evidence="15 16">CBS 180</strain>
    </source>
</reference>
<evidence type="ECO:0000256" key="4">
    <source>
        <dbReference type="ARBA" id="ARBA00022454"/>
    </source>
</evidence>
<dbReference type="AlphaFoldDB" id="A0A4T0WXL0"/>
<dbReference type="InterPro" id="IPR027417">
    <property type="entry name" value="P-loop_NTPase"/>
</dbReference>
<keyword evidence="16" id="KW-1185">Reference proteome</keyword>
<comment type="subcellular location">
    <subcellularLocation>
        <location evidence="2">Chromosome</location>
    </subcellularLocation>
    <subcellularLocation>
        <location evidence="1">Nucleus</location>
    </subcellularLocation>
</comment>
<feature type="coiled-coil region" evidence="12">
    <location>
        <begin position="933"/>
        <end position="978"/>
    </location>
</feature>
<evidence type="ECO:0000256" key="7">
    <source>
        <dbReference type="ARBA" id="ARBA00022840"/>
    </source>
</evidence>
<dbReference type="STRING" id="52247.A0A4T0WXL0"/>
<keyword evidence="11" id="KW-0539">Nucleus</keyword>
<dbReference type="Pfam" id="PF13476">
    <property type="entry name" value="AAA_23"/>
    <property type="match status" value="1"/>
</dbReference>
<dbReference type="SUPFAM" id="SSF52540">
    <property type="entry name" value="P-loop containing nucleoside triphosphate hydrolases"/>
    <property type="match status" value="1"/>
</dbReference>
<accession>A0A4T0WXL0</accession>
<dbReference type="EMBL" id="SELW01000609">
    <property type="protein sequence ID" value="TID18627.1"/>
    <property type="molecule type" value="Genomic_DNA"/>
</dbReference>
<feature type="region of interest" description="Disordered" evidence="13">
    <location>
        <begin position="410"/>
        <end position="429"/>
    </location>
</feature>
<sequence length="1145" mass="131685">MKRYRDDFENDSEVSLMSSHHSPTNYTEISAGSTKRPKLGNTFLEDENNDANSDSFDKSVQQIDSREVDVDDAMTQVDMKWSEKSRRRRSMDKMTQAPIFYNQASCDTSPSQAGIIEKLELSNFMCHTNFSLSFGPQTNFIIGRNGSGKSAVLTGISVALGAKATDTDRGNSLKNLIMHGKNVARAVVTILNEGPEAYKPNDYGDRIIVERVLRRDRPHSLFVKNSDKKQISTTKKEVEKILEHFGITIANPMTILTQTEAKTFLAHSTDKDKFNSFMSGTRLKESYDNLRQTKKSIQEINHILANNKSVHDELKKKYAEATKVWKSFADSADFTKRKNLLIGKGLWLNYKKLEDYFDNAQKLLATKNNEIREYEKAKKDQEMQILNYENIKQTLQNGELQKYKDKVERLHSEKSSLKNSATSGKEEARKIENKINKILNSHKAGTNRVSALENDIEKEKRKIEKQSQESIVKLSAFKQKQKDKLGDFEKERAHVDSEIAVLRQDVREKIKKNENSVSALNNNIRNLEYKVSDARQKDHSNRPETALFPAVRKLMSDLSRQSFHDKVTGPLGMEIQLRKEFQRWTGPLESILQRTLGSFLVTNHYDSQLLMSRNKACNARSEITIRQNEIFDYSSSKPNSRFPSILDALRIDDENIKCFLVDSLKLHSTLLIPDRATAQAELDNDRDFKISSVICMVGDNQPLRIFKRNGTFQSDPVHMGQIFNKLRVEGDSMLLRLEREINIAKNEKREKENELKQEVNSMKANLDSLLRKQEQIKNEYRELTRSIDKADQKLEEMQEGTSKLETLIAEKERIEGDLNLLIQNLEPLNIEKEKSLVFVQQQISLYEDVERDYQSANNIFIKKQEQLRRLDGDVEFCRSNIRDSDKEIQKRLKDIEKLSDYIQTTKPRLEQEKLAALEFCTFEEAALDDNTTEDSIQRQIAEIDERLKEAENRHGITKAQAEANLLNARKSLKIFESKYTETIDVHNSLQNAMSNRLQNLIQTTYLTFQEVESVFVGALKIRRFRGKIEFNVKKGTLTLKVATKEDGPLRAVESFSGGEKSYSQIAFLFAIWGPMHSRIRGLDEFDVFMDTINRRIALKLILKKVAENPKRQTIFITPLSVANIEGLDSETVHIHEISPPERANL</sequence>
<dbReference type="GO" id="GO:0003697">
    <property type="term" value="F:single-stranded DNA binding"/>
    <property type="evidence" value="ECO:0007669"/>
    <property type="project" value="TreeGrafter"/>
</dbReference>